<protein>
    <submittedName>
        <fullName evidence="2">Uncharacterized protein</fullName>
    </submittedName>
</protein>
<keyword evidence="1" id="KW-1133">Transmembrane helix</keyword>
<gene>
    <name evidence="2" type="ORF">COV59_05695</name>
</gene>
<reference evidence="2 3" key="1">
    <citation type="submission" date="2017-09" db="EMBL/GenBank/DDBJ databases">
        <title>Depth-based differentiation of microbial function through sediment-hosted aquifers and enrichment of novel symbionts in the deep terrestrial subsurface.</title>
        <authorList>
            <person name="Probst A.J."/>
            <person name="Ladd B."/>
            <person name="Jarett J.K."/>
            <person name="Geller-Mcgrath D.E."/>
            <person name="Sieber C.M."/>
            <person name="Emerson J.B."/>
            <person name="Anantharaman K."/>
            <person name="Thomas B.C."/>
            <person name="Malmstrom R."/>
            <person name="Stieglmeier M."/>
            <person name="Klingl A."/>
            <person name="Woyke T."/>
            <person name="Ryan C.M."/>
            <person name="Banfield J.F."/>
        </authorList>
    </citation>
    <scope>NUCLEOTIDE SEQUENCE [LARGE SCALE GENOMIC DNA]</scope>
    <source>
        <strain evidence="2">CG11_big_fil_rev_8_21_14_0_20_39_34</strain>
    </source>
</reference>
<name>A0A2H0N416_9BACT</name>
<feature type="transmembrane region" description="Helical" evidence="1">
    <location>
        <begin position="49"/>
        <end position="68"/>
    </location>
</feature>
<evidence type="ECO:0000256" key="1">
    <source>
        <dbReference type="SAM" id="Phobius"/>
    </source>
</evidence>
<accession>A0A2H0N416</accession>
<comment type="caution">
    <text evidence="2">The sequence shown here is derived from an EMBL/GenBank/DDBJ whole genome shotgun (WGS) entry which is preliminary data.</text>
</comment>
<proteinExistence type="predicted"/>
<organism evidence="2 3">
    <name type="scientific">Candidatus Magasanikbacteria bacterium CG11_big_fil_rev_8_21_14_0_20_39_34</name>
    <dbReference type="NCBI Taxonomy" id="1974653"/>
    <lineage>
        <taxon>Bacteria</taxon>
        <taxon>Candidatus Magasanikiibacteriota</taxon>
    </lineage>
</organism>
<dbReference type="EMBL" id="PCWN01000011">
    <property type="protein sequence ID" value="PIR03649.1"/>
    <property type="molecule type" value="Genomic_DNA"/>
</dbReference>
<keyword evidence="1" id="KW-0812">Transmembrane</keyword>
<evidence type="ECO:0000313" key="2">
    <source>
        <dbReference type="EMBL" id="PIR03649.1"/>
    </source>
</evidence>
<dbReference type="Proteomes" id="UP000229600">
    <property type="component" value="Unassembled WGS sequence"/>
</dbReference>
<keyword evidence="1" id="KW-0472">Membrane</keyword>
<feature type="transmembrane region" description="Helical" evidence="1">
    <location>
        <begin position="21"/>
        <end position="43"/>
    </location>
</feature>
<evidence type="ECO:0000313" key="3">
    <source>
        <dbReference type="Proteomes" id="UP000229600"/>
    </source>
</evidence>
<dbReference type="AlphaFoldDB" id="A0A2H0N416"/>
<sequence length="151" mass="18139">MTQKFFCRNLNIVVQKNWQKRIFFLFLGILMIFFLQFIGIPYTLWPLRILSIAFLFALIYLFIFNFFAPKILLSLENGMLVFSNKYGTVDKIKLDELNLMLRFQLDVSIFGTKEIRVRFKNKQEKARFVEELTKLHIIPKPFDFSYVFKKA</sequence>